<evidence type="ECO:0000256" key="1">
    <source>
        <dbReference type="ARBA" id="ARBA00000085"/>
    </source>
</evidence>
<dbReference type="InterPro" id="IPR050351">
    <property type="entry name" value="BphY/WalK/GraS-like"/>
</dbReference>
<gene>
    <name evidence="11" type="ORF">RY831_32490</name>
</gene>
<keyword evidence="7" id="KW-0812">Transmembrane</keyword>
<dbReference type="SMART" id="SM00387">
    <property type="entry name" value="HATPase_c"/>
    <property type="match status" value="1"/>
</dbReference>
<dbReference type="PANTHER" id="PTHR42878:SF15">
    <property type="entry name" value="BACTERIOPHYTOCHROME"/>
    <property type="match status" value="1"/>
</dbReference>
<feature type="domain" description="Histidine kinase" evidence="8">
    <location>
        <begin position="379"/>
        <end position="594"/>
    </location>
</feature>
<dbReference type="SMART" id="SM00091">
    <property type="entry name" value="PAS"/>
    <property type="match status" value="1"/>
</dbReference>
<dbReference type="InterPro" id="IPR000700">
    <property type="entry name" value="PAS-assoc_C"/>
</dbReference>
<reference evidence="11 12" key="1">
    <citation type="submission" date="2023-10" db="EMBL/GenBank/DDBJ databases">
        <title>Noviherbaspirillum sp. CPCC 100848 genome assembly.</title>
        <authorList>
            <person name="Li X.Y."/>
            <person name="Fang X.M."/>
        </authorList>
    </citation>
    <scope>NUCLEOTIDE SEQUENCE [LARGE SCALE GENOMIC DNA]</scope>
    <source>
        <strain evidence="11 12">CPCC 100848</strain>
    </source>
</reference>
<feature type="transmembrane region" description="Helical" evidence="7">
    <location>
        <begin position="12"/>
        <end position="30"/>
    </location>
</feature>
<keyword evidence="6 7" id="KW-0472">Membrane</keyword>
<dbReference type="InterPro" id="IPR004358">
    <property type="entry name" value="Sig_transdc_His_kin-like_C"/>
</dbReference>
<dbReference type="SUPFAM" id="SSF47384">
    <property type="entry name" value="Homodimeric domain of signal transducing histidine kinase"/>
    <property type="match status" value="1"/>
</dbReference>
<evidence type="ECO:0000256" key="7">
    <source>
        <dbReference type="SAM" id="Phobius"/>
    </source>
</evidence>
<dbReference type="Pfam" id="PF08448">
    <property type="entry name" value="PAS_4"/>
    <property type="match status" value="1"/>
</dbReference>
<dbReference type="PROSITE" id="PS50113">
    <property type="entry name" value="PAC"/>
    <property type="match status" value="1"/>
</dbReference>
<dbReference type="InterPro" id="IPR000014">
    <property type="entry name" value="PAS"/>
</dbReference>
<dbReference type="PRINTS" id="PR00344">
    <property type="entry name" value="BCTRLSENSOR"/>
</dbReference>
<dbReference type="Gene3D" id="1.10.287.130">
    <property type="match status" value="1"/>
</dbReference>
<evidence type="ECO:0000256" key="5">
    <source>
        <dbReference type="ARBA" id="ARBA00022777"/>
    </source>
</evidence>
<keyword evidence="4" id="KW-0808">Transferase</keyword>
<comment type="catalytic activity">
    <reaction evidence="1">
        <text>ATP + protein L-histidine = ADP + protein N-phospho-L-histidine.</text>
        <dbReference type="EC" id="2.7.13.3"/>
    </reaction>
</comment>
<dbReference type="InterPro" id="IPR036097">
    <property type="entry name" value="HisK_dim/P_sf"/>
</dbReference>
<dbReference type="Gene3D" id="3.30.450.20">
    <property type="entry name" value="PAS domain"/>
    <property type="match status" value="1"/>
</dbReference>
<dbReference type="Proteomes" id="UP001352263">
    <property type="component" value="Unassembled WGS sequence"/>
</dbReference>
<dbReference type="CDD" id="cd19410">
    <property type="entry name" value="HK9-like_sensor"/>
    <property type="match status" value="1"/>
</dbReference>
<dbReference type="SUPFAM" id="SSF55785">
    <property type="entry name" value="PYP-like sensor domain (PAS domain)"/>
    <property type="match status" value="1"/>
</dbReference>
<feature type="domain" description="PAC" evidence="10">
    <location>
        <begin position="297"/>
        <end position="350"/>
    </location>
</feature>
<organism evidence="11 12">
    <name type="scientific">Noviherbaspirillum album</name>
    <dbReference type="NCBI Taxonomy" id="3080276"/>
    <lineage>
        <taxon>Bacteria</taxon>
        <taxon>Pseudomonadati</taxon>
        <taxon>Pseudomonadota</taxon>
        <taxon>Betaproteobacteria</taxon>
        <taxon>Burkholderiales</taxon>
        <taxon>Oxalobacteraceae</taxon>
        <taxon>Noviherbaspirillum</taxon>
    </lineage>
</organism>
<protein>
    <recommendedName>
        <fullName evidence="2">histidine kinase</fullName>
        <ecNumber evidence="2">2.7.13.3</ecNumber>
    </recommendedName>
</protein>
<feature type="domain" description="PAS" evidence="9">
    <location>
        <begin position="224"/>
        <end position="294"/>
    </location>
</feature>
<dbReference type="InterPro" id="IPR003661">
    <property type="entry name" value="HisK_dim/P_dom"/>
</dbReference>
<dbReference type="PROSITE" id="PS50112">
    <property type="entry name" value="PAS"/>
    <property type="match status" value="1"/>
</dbReference>
<sequence length="598" mass="66208">MAKLQHLSFNRFLLPFLLVAVGLVFTVYIGKDAVGDLIANQRSEASARATVLELQNLMTQALNAETGQRGYMITGSEHYLLPYETALRELPQALMTLERRFKDDAPQLARLRAFRQQQELKFAELAETIGVRRNQGFEAAQQLVRTDRGRDYMLRMRAEVDAMLQAENHRLNARIEDSGRSAEKGMRIIVLAALVNLGLLGLAFGVVRIDNLARQRASVKLEEARNLLRSVIDGSPALIFLKDTHGKFILVNKAFEEFTGRTAGAIIGKTSADLFAHDIAQLHLETDRQAMQGSQAVRFEESVVDARSGELRHFISAKVPLLGAGGKLTGVCGVSSDITSLKAAETEIRAINQVLEKRVEQRTSALQEANGHLEAFSYTVAHDLRAPLRGIQGFAEAIAEDYAPVLDDTGKDYLVRIEKAAMRMERLIEDLLSFARLARTDLGLAPVRLSDALDEALRMLAAPIRDTRAEIEIGENLPTVRANHAACVQVLQNLLSNALKFSLPREVPRIRIGSELREGRARLWVRDAGIGIDPRQSERIFRPFERLHGQEAFAGTGIGLAIVDKATRRMGGDCGVESEPGKGACFWIELPLHSREAQ</sequence>
<dbReference type="CDD" id="cd00082">
    <property type="entry name" value="HisKA"/>
    <property type="match status" value="1"/>
</dbReference>
<dbReference type="InterPro" id="IPR005467">
    <property type="entry name" value="His_kinase_dom"/>
</dbReference>
<dbReference type="EC" id="2.7.13.3" evidence="2"/>
<dbReference type="InterPro" id="IPR036890">
    <property type="entry name" value="HATPase_C_sf"/>
</dbReference>
<evidence type="ECO:0000256" key="2">
    <source>
        <dbReference type="ARBA" id="ARBA00012438"/>
    </source>
</evidence>
<dbReference type="InterPro" id="IPR007891">
    <property type="entry name" value="CHASE3"/>
</dbReference>
<comment type="caution">
    <text evidence="11">The sequence shown here is derived from an EMBL/GenBank/DDBJ whole genome shotgun (WGS) entry which is preliminary data.</text>
</comment>
<dbReference type="InterPro" id="IPR003594">
    <property type="entry name" value="HATPase_dom"/>
</dbReference>
<dbReference type="Pfam" id="PF05227">
    <property type="entry name" value="CHASE3"/>
    <property type="match status" value="1"/>
</dbReference>
<dbReference type="Pfam" id="PF00512">
    <property type="entry name" value="HisKA"/>
    <property type="match status" value="1"/>
</dbReference>
<dbReference type="InterPro" id="IPR013656">
    <property type="entry name" value="PAS_4"/>
</dbReference>
<keyword evidence="12" id="KW-1185">Reference proteome</keyword>
<evidence type="ECO:0000259" key="10">
    <source>
        <dbReference type="PROSITE" id="PS50113"/>
    </source>
</evidence>
<evidence type="ECO:0000256" key="6">
    <source>
        <dbReference type="ARBA" id="ARBA00023136"/>
    </source>
</evidence>
<dbReference type="PANTHER" id="PTHR42878">
    <property type="entry name" value="TWO-COMPONENT HISTIDINE KINASE"/>
    <property type="match status" value="1"/>
</dbReference>
<dbReference type="CDD" id="cd00130">
    <property type="entry name" value="PAS"/>
    <property type="match status" value="1"/>
</dbReference>
<keyword evidence="5" id="KW-0418">Kinase</keyword>
<evidence type="ECO:0000256" key="3">
    <source>
        <dbReference type="ARBA" id="ARBA00022553"/>
    </source>
</evidence>
<keyword evidence="3" id="KW-0597">Phosphoprotein</keyword>
<dbReference type="PROSITE" id="PS50109">
    <property type="entry name" value="HIS_KIN"/>
    <property type="match status" value="1"/>
</dbReference>
<evidence type="ECO:0000259" key="9">
    <source>
        <dbReference type="PROSITE" id="PS50112"/>
    </source>
</evidence>
<evidence type="ECO:0000259" key="8">
    <source>
        <dbReference type="PROSITE" id="PS50109"/>
    </source>
</evidence>
<proteinExistence type="predicted"/>
<keyword evidence="7" id="KW-1133">Transmembrane helix</keyword>
<evidence type="ECO:0000313" key="11">
    <source>
        <dbReference type="EMBL" id="MEC4723837.1"/>
    </source>
</evidence>
<dbReference type="EMBL" id="JAWIIV010000085">
    <property type="protein sequence ID" value="MEC4723837.1"/>
    <property type="molecule type" value="Genomic_DNA"/>
</dbReference>
<dbReference type="Gene3D" id="3.30.565.10">
    <property type="entry name" value="Histidine kinase-like ATPase, C-terminal domain"/>
    <property type="match status" value="1"/>
</dbReference>
<dbReference type="SUPFAM" id="SSF55874">
    <property type="entry name" value="ATPase domain of HSP90 chaperone/DNA topoisomerase II/histidine kinase"/>
    <property type="match status" value="1"/>
</dbReference>
<dbReference type="RefSeq" id="WP_326510439.1">
    <property type="nucleotide sequence ID" value="NZ_JAWIIV010000085.1"/>
</dbReference>
<accession>A0ABU6JKL4</accession>
<evidence type="ECO:0000256" key="4">
    <source>
        <dbReference type="ARBA" id="ARBA00022679"/>
    </source>
</evidence>
<dbReference type="Pfam" id="PF02518">
    <property type="entry name" value="HATPase_c"/>
    <property type="match status" value="1"/>
</dbReference>
<dbReference type="InterPro" id="IPR035965">
    <property type="entry name" value="PAS-like_dom_sf"/>
</dbReference>
<name>A0ABU6JKL4_9BURK</name>
<evidence type="ECO:0000313" key="12">
    <source>
        <dbReference type="Proteomes" id="UP001352263"/>
    </source>
</evidence>
<dbReference type="SMART" id="SM00388">
    <property type="entry name" value="HisKA"/>
    <property type="match status" value="1"/>
</dbReference>
<dbReference type="NCBIfam" id="TIGR00229">
    <property type="entry name" value="sensory_box"/>
    <property type="match status" value="1"/>
</dbReference>